<dbReference type="Proteomes" id="UP000501690">
    <property type="component" value="Linkage Group LG5"/>
</dbReference>
<sequence>MRGIVVRAGILAQASLSRLCEISRNSPWFCSSISLRRPIRVLSDALSRSSENGSPKRVLEETRCALCSHPRPGEGLWFWARARRALLLQDSLRRQHLA</sequence>
<evidence type="ECO:0000313" key="1">
    <source>
        <dbReference type="EMBL" id="QCD92733.1"/>
    </source>
</evidence>
<proteinExistence type="predicted"/>
<gene>
    <name evidence="1" type="ORF">DEO72_LG5g802</name>
</gene>
<protein>
    <submittedName>
        <fullName evidence="1">Uncharacterized protein</fullName>
    </submittedName>
</protein>
<accession>A0A4D6LW97</accession>
<name>A0A4D6LW97_VIGUN</name>
<evidence type="ECO:0000313" key="2">
    <source>
        <dbReference type="Proteomes" id="UP000501690"/>
    </source>
</evidence>
<dbReference type="AlphaFoldDB" id="A0A4D6LW97"/>
<dbReference type="EMBL" id="CP039349">
    <property type="protein sequence ID" value="QCD92733.1"/>
    <property type="molecule type" value="Genomic_DNA"/>
</dbReference>
<organism evidence="1 2">
    <name type="scientific">Vigna unguiculata</name>
    <name type="common">Cowpea</name>
    <dbReference type="NCBI Taxonomy" id="3917"/>
    <lineage>
        <taxon>Eukaryota</taxon>
        <taxon>Viridiplantae</taxon>
        <taxon>Streptophyta</taxon>
        <taxon>Embryophyta</taxon>
        <taxon>Tracheophyta</taxon>
        <taxon>Spermatophyta</taxon>
        <taxon>Magnoliopsida</taxon>
        <taxon>eudicotyledons</taxon>
        <taxon>Gunneridae</taxon>
        <taxon>Pentapetalae</taxon>
        <taxon>rosids</taxon>
        <taxon>fabids</taxon>
        <taxon>Fabales</taxon>
        <taxon>Fabaceae</taxon>
        <taxon>Papilionoideae</taxon>
        <taxon>50 kb inversion clade</taxon>
        <taxon>NPAAA clade</taxon>
        <taxon>indigoferoid/millettioid clade</taxon>
        <taxon>Phaseoleae</taxon>
        <taxon>Vigna</taxon>
    </lineage>
</organism>
<reference evidence="1 2" key="1">
    <citation type="submission" date="2019-04" db="EMBL/GenBank/DDBJ databases">
        <title>An improved genome assembly and genetic linkage map for asparagus bean, Vigna unguiculata ssp. sesquipedialis.</title>
        <authorList>
            <person name="Xia Q."/>
            <person name="Zhang R."/>
            <person name="Dong Y."/>
        </authorList>
    </citation>
    <scope>NUCLEOTIDE SEQUENCE [LARGE SCALE GENOMIC DNA]</scope>
    <source>
        <tissue evidence="1">Leaf</tissue>
    </source>
</reference>
<keyword evidence="2" id="KW-1185">Reference proteome</keyword>